<evidence type="ECO:0000313" key="4">
    <source>
        <dbReference type="EMBL" id="CDZ78014.1"/>
    </source>
</evidence>
<dbReference type="Pfam" id="PF13505">
    <property type="entry name" value="OMP_b-brl"/>
    <property type="match status" value="1"/>
</dbReference>
<organism evidence="4 5">
    <name type="scientific">Legionella massiliensis</name>
    <dbReference type="NCBI Taxonomy" id="1034943"/>
    <lineage>
        <taxon>Bacteria</taxon>
        <taxon>Pseudomonadati</taxon>
        <taxon>Pseudomonadota</taxon>
        <taxon>Gammaproteobacteria</taxon>
        <taxon>Legionellales</taxon>
        <taxon>Legionellaceae</taxon>
        <taxon>Legionella</taxon>
    </lineage>
</organism>
<name>A0A078L1V9_9GAMM</name>
<dbReference type="RefSeq" id="WP_043874453.1">
    <property type="nucleotide sequence ID" value="NZ_CCVW01000002.1"/>
</dbReference>
<feature type="chain" id="PRO_5009744177" evidence="2">
    <location>
        <begin position="22"/>
        <end position="229"/>
    </location>
</feature>
<dbReference type="STRING" id="1034943.BN59_02311"/>
<dbReference type="EMBL" id="CCSB01000002">
    <property type="protein sequence ID" value="CDZ78014.1"/>
    <property type="molecule type" value="Genomic_DNA"/>
</dbReference>
<evidence type="ECO:0000313" key="5">
    <source>
        <dbReference type="Proteomes" id="UP000044071"/>
    </source>
</evidence>
<dbReference type="InterPro" id="IPR011250">
    <property type="entry name" value="OMP/PagP_B-barrel"/>
</dbReference>
<dbReference type="AlphaFoldDB" id="A0A078L1V9"/>
<feature type="signal peptide" evidence="2">
    <location>
        <begin position="1"/>
        <end position="21"/>
    </location>
</feature>
<keyword evidence="1 2" id="KW-0732">Signal</keyword>
<evidence type="ECO:0000256" key="2">
    <source>
        <dbReference type="SAM" id="SignalP"/>
    </source>
</evidence>
<dbReference type="eggNOG" id="COG3637">
    <property type="taxonomic scope" value="Bacteria"/>
</dbReference>
<sequence length="229" mass="25184">MLRKTTLCAALGLIFSSSCFSGFYLGVGAGPEGASFSQKAHVVRPGTFDVVDKNHFSGLGGFGTVFGGYGWKYNRYYLAGEVNANISSVEYKLTNDEYVHGTTSKTTFTVKNSEGVSLLPGFFLSNDTWFYGRIGYANGHIKIRESDPTIRSASTNRGGIRYGLGVRHNLTERWTLMMDYSQINYGGIRSSVYEPNGGVLKNTKITTNTAQVAFGVMYNFDVPQKVYVK</sequence>
<evidence type="ECO:0000256" key="1">
    <source>
        <dbReference type="ARBA" id="ARBA00022729"/>
    </source>
</evidence>
<dbReference type="Proteomes" id="UP000044071">
    <property type="component" value="Unassembled WGS sequence"/>
</dbReference>
<keyword evidence="5" id="KW-1185">Reference proteome</keyword>
<reference evidence="4 5" key="1">
    <citation type="submission" date="2014-06" db="EMBL/GenBank/DDBJ databases">
        <authorList>
            <person name="Urmite Genomes Urmite Genomes"/>
        </authorList>
    </citation>
    <scope>NUCLEOTIDE SEQUENCE [LARGE SCALE GENOMIC DNA]</scope>
</reference>
<feature type="domain" description="Outer membrane protein beta-barrel" evidence="3">
    <location>
        <begin position="17"/>
        <end position="220"/>
    </location>
</feature>
<dbReference type="PROSITE" id="PS51257">
    <property type="entry name" value="PROKAR_LIPOPROTEIN"/>
    <property type="match status" value="1"/>
</dbReference>
<proteinExistence type="predicted"/>
<gene>
    <name evidence="4" type="ORF">BN59_02311</name>
</gene>
<dbReference type="Gene3D" id="2.40.160.20">
    <property type="match status" value="1"/>
</dbReference>
<accession>A0A078L1V9</accession>
<dbReference type="SUPFAM" id="SSF56925">
    <property type="entry name" value="OMPA-like"/>
    <property type="match status" value="1"/>
</dbReference>
<protein>
    <submittedName>
        <fullName evidence="4">Opacity protein antigens</fullName>
    </submittedName>
</protein>
<dbReference type="OrthoDB" id="5636097at2"/>
<evidence type="ECO:0000259" key="3">
    <source>
        <dbReference type="Pfam" id="PF13505"/>
    </source>
</evidence>
<dbReference type="InterPro" id="IPR027385">
    <property type="entry name" value="Beta-barrel_OMP"/>
</dbReference>